<dbReference type="Gene3D" id="1.25.40.10">
    <property type="entry name" value="Tetratricopeptide repeat domain"/>
    <property type="match status" value="2"/>
</dbReference>
<comment type="subcellular location">
    <subcellularLocation>
        <location evidence="1">Cytoplasm</location>
    </subcellularLocation>
</comment>
<keyword evidence="8" id="KW-1185">Reference proteome</keyword>
<evidence type="ECO:0000256" key="2">
    <source>
        <dbReference type="ARBA" id="ARBA00022490"/>
    </source>
</evidence>
<dbReference type="EMBL" id="JAACJM010000009">
    <property type="protein sequence ID" value="KAF5371246.1"/>
    <property type="molecule type" value="Genomic_DNA"/>
</dbReference>
<evidence type="ECO:0000313" key="7">
    <source>
        <dbReference type="EMBL" id="KAF5371246.1"/>
    </source>
</evidence>
<dbReference type="InterPro" id="IPR011990">
    <property type="entry name" value="TPR-like_helical_dom_sf"/>
</dbReference>
<dbReference type="OrthoDB" id="1658288at2759"/>
<dbReference type="InterPro" id="IPR027417">
    <property type="entry name" value="P-loop_NTPase"/>
</dbReference>
<evidence type="ECO:0000256" key="5">
    <source>
        <dbReference type="ARBA" id="ARBA00040665"/>
    </source>
</evidence>
<dbReference type="PANTHER" id="PTHR46630:SF1">
    <property type="entry name" value="TETRATRICOPEPTIDE REPEAT PROTEIN 29"/>
    <property type="match status" value="1"/>
</dbReference>
<dbReference type="Proteomes" id="UP000559256">
    <property type="component" value="Unassembled WGS sequence"/>
</dbReference>
<dbReference type="SUPFAM" id="SSF52540">
    <property type="entry name" value="P-loop containing nucleoside triphosphate hydrolases"/>
    <property type="match status" value="1"/>
</dbReference>
<comment type="caution">
    <text evidence="7">The sequence shown here is derived from an EMBL/GenBank/DDBJ whole genome shotgun (WGS) entry which is preliminary data.</text>
</comment>
<dbReference type="GO" id="GO:0005737">
    <property type="term" value="C:cytoplasm"/>
    <property type="evidence" value="ECO:0007669"/>
    <property type="project" value="UniProtKB-SubCell"/>
</dbReference>
<dbReference type="GO" id="GO:0003341">
    <property type="term" value="P:cilium movement"/>
    <property type="evidence" value="ECO:0007669"/>
    <property type="project" value="TreeGrafter"/>
</dbReference>
<gene>
    <name evidence="7" type="ORF">D9758_004312</name>
</gene>
<dbReference type="InterPro" id="IPR051476">
    <property type="entry name" value="Bac_ResReg_Asp_Phosphatase"/>
</dbReference>
<keyword evidence="4" id="KW-0802">TPR repeat</keyword>
<dbReference type="SMART" id="SM00028">
    <property type="entry name" value="TPR"/>
    <property type="match status" value="9"/>
</dbReference>
<feature type="domain" description="NB-ARC" evidence="6">
    <location>
        <begin position="29"/>
        <end position="124"/>
    </location>
</feature>
<protein>
    <recommendedName>
        <fullName evidence="5">Tetratricopeptide repeat protein 29</fullName>
    </recommendedName>
</protein>
<dbReference type="GO" id="GO:0043531">
    <property type="term" value="F:ADP binding"/>
    <property type="evidence" value="ECO:0007669"/>
    <property type="project" value="InterPro"/>
</dbReference>
<dbReference type="Pfam" id="PF13181">
    <property type="entry name" value="TPR_8"/>
    <property type="match status" value="1"/>
</dbReference>
<proteinExistence type="predicted"/>
<evidence type="ECO:0000256" key="3">
    <source>
        <dbReference type="ARBA" id="ARBA00022737"/>
    </source>
</evidence>
<dbReference type="SUPFAM" id="SSF48452">
    <property type="entry name" value="TPR-like"/>
    <property type="match status" value="2"/>
</dbReference>
<sequence>MRLVNSDIDIETSQIPNIIGRDELVKEGVEILCMDGQKSHLAILGPGGIGKTSLALVISNDSKIQQKFGKCHFLSCDILEDHNDLVQGFIQVLEIKMQKGKSQYDALYGYLQMNPKPLLFILDNFETPWNYEDGQAYIGSLIETIGQFSCVTLIVTMRGMEGPGNIKWHTLGADYQISPLSSDAAAKVFHLISGKAKAVDFSERNPFKVTYLQSIDHLLAELDGVPLAITIMAQLAKRTDMEILMRRWNESKTRIILKPGAQPGKLTSVEYSIDLSMKLLDPVAKDLLVALSYLPNGIPNWDVTLHQMLPRVTKPETEIFKLLACSLVFERSNSLMMLAPVREYISAEYPISQSFLGQIEVFYVRMMEAVSSNTKPVEDLELHTLNLFKLFSQYQGQGGQEIAGQCLQALGMTYHYFNKYSHATKFLAEARVKFQDIKNEYEAANCLRGMGNIHRMLSKDNGAIALLSEAKSQFQRIGSKMGIANCLWSLGEIYRLQDKHSEATESLSEARVLYQSIGSQIGTADCLKSLGDIYGMQNRAHEATELLSEAQVLYQSIGSQNGTAHCLWSIGEIRRIQCKYSEATEMLSKARDLYQSIGSQSGTAKSLWSLGDTYRMQKKYSEATETLSEARALCQSIGDERGAANCLKILGQTMRNQNRLDEALPFILQAYEIYSNINDASEMGWCLRESGVIYGKMGQYELAEQSFIDALESYLQLQSPDPRHMGYCYYEFGLLFKDMGKFTETRKKFQEARDCFASHGELRGYAKSCEEALEELYEMELLNGVTE</sequence>
<evidence type="ECO:0000256" key="4">
    <source>
        <dbReference type="ARBA" id="ARBA00022803"/>
    </source>
</evidence>
<dbReference type="PANTHER" id="PTHR46630">
    <property type="entry name" value="TETRATRICOPEPTIDE REPEAT PROTEIN 29"/>
    <property type="match status" value="1"/>
</dbReference>
<dbReference type="AlphaFoldDB" id="A0A8H5GUD7"/>
<keyword evidence="3" id="KW-0677">Repeat</keyword>
<dbReference type="InterPro" id="IPR019734">
    <property type="entry name" value="TPR_rpt"/>
</dbReference>
<dbReference type="Gene3D" id="3.40.50.300">
    <property type="entry name" value="P-loop containing nucleotide triphosphate hydrolases"/>
    <property type="match status" value="1"/>
</dbReference>
<dbReference type="InterPro" id="IPR002182">
    <property type="entry name" value="NB-ARC"/>
</dbReference>
<name>A0A8H5GUD7_9AGAR</name>
<keyword evidence="2" id="KW-0963">Cytoplasm</keyword>
<dbReference type="Pfam" id="PF13424">
    <property type="entry name" value="TPR_12"/>
    <property type="match status" value="2"/>
</dbReference>
<evidence type="ECO:0000259" key="6">
    <source>
        <dbReference type="Pfam" id="PF00931"/>
    </source>
</evidence>
<organism evidence="7 8">
    <name type="scientific">Tetrapyrgos nigripes</name>
    <dbReference type="NCBI Taxonomy" id="182062"/>
    <lineage>
        <taxon>Eukaryota</taxon>
        <taxon>Fungi</taxon>
        <taxon>Dikarya</taxon>
        <taxon>Basidiomycota</taxon>
        <taxon>Agaricomycotina</taxon>
        <taxon>Agaricomycetes</taxon>
        <taxon>Agaricomycetidae</taxon>
        <taxon>Agaricales</taxon>
        <taxon>Marasmiineae</taxon>
        <taxon>Marasmiaceae</taxon>
        <taxon>Tetrapyrgos</taxon>
    </lineage>
</organism>
<evidence type="ECO:0000256" key="1">
    <source>
        <dbReference type="ARBA" id="ARBA00004496"/>
    </source>
</evidence>
<dbReference type="GO" id="GO:0005929">
    <property type="term" value="C:cilium"/>
    <property type="evidence" value="ECO:0007669"/>
    <property type="project" value="TreeGrafter"/>
</dbReference>
<accession>A0A8H5GUD7</accession>
<evidence type="ECO:0000313" key="8">
    <source>
        <dbReference type="Proteomes" id="UP000559256"/>
    </source>
</evidence>
<dbReference type="PRINTS" id="PR00364">
    <property type="entry name" value="DISEASERSIST"/>
</dbReference>
<dbReference type="Pfam" id="PF00931">
    <property type="entry name" value="NB-ARC"/>
    <property type="match status" value="1"/>
</dbReference>
<reference evidence="7 8" key="1">
    <citation type="journal article" date="2020" name="ISME J.">
        <title>Uncovering the hidden diversity of litter-decomposition mechanisms in mushroom-forming fungi.</title>
        <authorList>
            <person name="Floudas D."/>
            <person name="Bentzer J."/>
            <person name="Ahren D."/>
            <person name="Johansson T."/>
            <person name="Persson P."/>
            <person name="Tunlid A."/>
        </authorList>
    </citation>
    <scope>NUCLEOTIDE SEQUENCE [LARGE SCALE GENOMIC DNA]</scope>
    <source>
        <strain evidence="7 8">CBS 291.85</strain>
    </source>
</reference>